<feature type="transmembrane region" description="Helical" evidence="2">
    <location>
        <begin position="34"/>
        <end position="55"/>
    </location>
</feature>
<dbReference type="EMBL" id="CP002175">
    <property type="protein sequence ID" value="ADO76722.1"/>
    <property type="molecule type" value="Genomic_DNA"/>
</dbReference>
<feature type="transmembrane region" description="Helical" evidence="2">
    <location>
        <begin position="6"/>
        <end position="22"/>
    </location>
</feature>
<keyword evidence="4" id="KW-1185">Reference proteome</keyword>
<accession>E3DPP7</accession>
<dbReference type="PATRIC" id="fig|572479.3.peg.574"/>
<dbReference type="AlphaFoldDB" id="E3DPP7"/>
<evidence type="ECO:0000313" key="4">
    <source>
        <dbReference type="Proteomes" id="UP000006866"/>
    </source>
</evidence>
<sequence length="131" mass="14755">MLAYSLIIGLITYAVSIIYNLLNARSLETVFFIGLRFLFYSTLMSFFLQLSYYLIKNYQVEPESEAETNAEALKQETQASQTEAETETASAEKIDPEFAAAAISNEFEDSAEQGFSALDPEEVDYQQNDSQ</sequence>
<dbReference type="STRING" id="572479.Hprae_0568"/>
<keyword evidence="2" id="KW-0472">Membrane</keyword>
<evidence type="ECO:0000256" key="1">
    <source>
        <dbReference type="SAM" id="MobiDB-lite"/>
    </source>
</evidence>
<evidence type="ECO:0000313" key="3">
    <source>
        <dbReference type="EMBL" id="ADO76722.1"/>
    </source>
</evidence>
<gene>
    <name evidence="3" type="ordered locus">Hprae_0568</name>
</gene>
<proteinExistence type="predicted"/>
<dbReference type="Proteomes" id="UP000006866">
    <property type="component" value="Chromosome"/>
</dbReference>
<keyword evidence="2" id="KW-0812">Transmembrane</keyword>
<feature type="region of interest" description="Disordered" evidence="1">
    <location>
        <begin position="65"/>
        <end position="94"/>
    </location>
</feature>
<reference evidence="4" key="1">
    <citation type="submission" date="2010-10" db="EMBL/GenBank/DDBJ databases">
        <title>The complete genome of Halanaerobium praevalens DSM 2228.</title>
        <authorList>
            <consortium name="US DOE Joint Genome Institute (JGI-PGF)"/>
            <person name="Lucas S."/>
            <person name="Copeland A."/>
            <person name="Lapidus A."/>
            <person name="Glavina del Rio T."/>
            <person name="Dalin E."/>
            <person name="Tice H."/>
            <person name="Bruce D."/>
            <person name="Goodwin L."/>
            <person name="Pitluck S."/>
            <person name="Kyrpides N."/>
            <person name="Mavromatis K."/>
            <person name="Ivanova N."/>
            <person name="Ovchinnikova G."/>
            <person name="Chertkov O."/>
            <person name="Detter J.C."/>
            <person name="Han C."/>
            <person name="Larimer F."/>
            <person name="Land M."/>
            <person name="Hauser L."/>
            <person name="Markowitz V."/>
            <person name="Cheng J.-F."/>
            <person name="Hugenholtz P."/>
            <person name="Woyke T."/>
            <person name="Wu D."/>
            <person name="Tindall B."/>
            <person name="Pomrenke H.G."/>
            <person name="Brambilla E."/>
            <person name="Klenk H.-P."/>
            <person name="Eisen J.A."/>
        </authorList>
    </citation>
    <scope>NUCLEOTIDE SEQUENCE [LARGE SCALE GENOMIC DNA]</scope>
    <source>
        <strain evidence="4">ATCC 33744 / DSM 2228 / GSL</strain>
    </source>
</reference>
<name>E3DPP7_HALPG</name>
<keyword evidence="2" id="KW-1133">Transmembrane helix</keyword>
<reference evidence="3 4" key="2">
    <citation type="journal article" date="2011" name="Stand. Genomic Sci.">
        <title>Complete genome sequence of the extremely halophilic Halanaerobium praevalens type strain (GSL).</title>
        <authorList>
            <person name="Ivanova N."/>
            <person name="Sikorski J."/>
            <person name="Chertkov O."/>
            <person name="Nolan M."/>
            <person name="Lucas S."/>
            <person name="Hammon N."/>
            <person name="Deshpande S."/>
            <person name="Cheng J.F."/>
            <person name="Tapia R."/>
            <person name="Han C."/>
            <person name="Goodwin L."/>
            <person name="Pitluck S."/>
            <person name="Huntemann M."/>
            <person name="Liolios K."/>
            <person name="Pagani I."/>
            <person name="Mavromatis K."/>
            <person name="Ovchinikova G."/>
            <person name="Pati A."/>
            <person name="Chen A."/>
            <person name="Palaniappan K."/>
            <person name="Land M."/>
            <person name="Hauser L."/>
            <person name="Brambilla E.M."/>
            <person name="Kannan K.P."/>
            <person name="Rohde M."/>
            <person name="Tindall B.J."/>
            <person name="Goker M."/>
            <person name="Detter J.C."/>
            <person name="Woyke T."/>
            <person name="Bristow J."/>
            <person name="Eisen J.A."/>
            <person name="Markowitz V."/>
            <person name="Hugenholtz P."/>
            <person name="Kyrpides N.C."/>
            <person name="Klenk H.P."/>
            <person name="Lapidus A."/>
        </authorList>
    </citation>
    <scope>NUCLEOTIDE SEQUENCE [LARGE SCALE GENOMIC DNA]</scope>
    <source>
        <strain evidence="4">ATCC 33744 / DSM 2228 / GSL</strain>
    </source>
</reference>
<protein>
    <submittedName>
        <fullName evidence="3">Uncharacterized protein</fullName>
    </submittedName>
</protein>
<dbReference type="HOGENOM" id="CLU_1924650_0_0_9"/>
<feature type="compositionally biased region" description="Low complexity" evidence="1">
    <location>
        <begin position="75"/>
        <end position="89"/>
    </location>
</feature>
<evidence type="ECO:0000256" key="2">
    <source>
        <dbReference type="SAM" id="Phobius"/>
    </source>
</evidence>
<organism evidence="3 4">
    <name type="scientific">Halanaerobium praevalens (strain ATCC 33744 / DSM 2228 / GSL)</name>
    <dbReference type="NCBI Taxonomy" id="572479"/>
    <lineage>
        <taxon>Bacteria</taxon>
        <taxon>Bacillati</taxon>
        <taxon>Bacillota</taxon>
        <taxon>Clostridia</taxon>
        <taxon>Halanaerobiales</taxon>
        <taxon>Halanaerobiaceae</taxon>
        <taxon>Halanaerobium</taxon>
    </lineage>
</organism>
<dbReference type="KEGG" id="hpk:Hprae_0568"/>